<dbReference type="OrthoDB" id="10039566at2759"/>
<keyword evidence="2" id="KW-0472">Membrane</keyword>
<dbReference type="GO" id="GO:0000329">
    <property type="term" value="C:fungal-type vacuole membrane"/>
    <property type="evidence" value="ECO:0007669"/>
    <property type="project" value="InterPro"/>
</dbReference>
<evidence type="ECO:0000256" key="2">
    <source>
        <dbReference type="SAM" id="Phobius"/>
    </source>
</evidence>
<dbReference type="InterPro" id="IPR022185">
    <property type="entry name" value="DUF3712"/>
</dbReference>
<dbReference type="Proteomes" id="UP000184356">
    <property type="component" value="Unassembled WGS sequence"/>
</dbReference>
<dbReference type="PANTHER" id="PTHR35895">
    <property type="entry name" value="CHROMOSOME 16, WHOLE GENOME SHOTGUN SEQUENCE"/>
    <property type="match status" value="1"/>
</dbReference>
<dbReference type="InterPro" id="IPR046368">
    <property type="entry name" value="Tag1"/>
</dbReference>
<feature type="transmembrane region" description="Helical" evidence="2">
    <location>
        <begin position="55"/>
        <end position="81"/>
    </location>
</feature>
<keyword evidence="2" id="KW-1133">Transmembrane helix</keyword>
<evidence type="ECO:0000313" key="3">
    <source>
        <dbReference type="EMBL" id="OJJ61468.1"/>
    </source>
</evidence>
<sequence length="432" mass="46948">MSEQEEKSGPHSHNETPPLKDADEKGKTEGEDWEAEEVVVLTRAQKVKRHLRRFWYYYLGALVFSIIFLPVFFLVVIPAVAQLVIDKSDLVLVNAVVNQPTETSTILTIQAKINLKVVLPVRIEPVTLSLFDREYGSDDAYAEANIPGQTVKGNYTLGIKDQLTPILNMTTWRAFVHEIVFMEDSTLSVKGGTNGYLGVLKCPVTVNKDITSRGLNQFNGFSITNVALVKAQADGSNLQGNVTLPNPSVITFDVGTLVLDVKSGDLVIGNATVENVRLAPGSNTFPLSGVLSISTVLDNIGDVLSSQSDAIKSGNLSLSAVTRTITFQDTYIPYYTDVLRQLTLTTEIRIADILRNTVQNMDLGSILSGASNTSSAKALIDGAESESKDGGGLAGFADSFKRNIHVRDVLQKDHPDNGDIIIEELVRNLDAP</sequence>
<dbReference type="RefSeq" id="XP_040705274.1">
    <property type="nucleotide sequence ID" value="XM_040840572.1"/>
</dbReference>
<reference evidence="4" key="1">
    <citation type="journal article" date="2017" name="Genome Biol.">
        <title>Comparative genomics reveals high biological diversity and specific adaptations in the industrially and medically important fungal genus Aspergillus.</title>
        <authorList>
            <person name="de Vries R.P."/>
            <person name="Riley R."/>
            <person name="Wiebenga A."/>
            <person name="Aguilar-Osorio G."/>
            <person name="Amillis S."/>
            <person name="Uchima C.A."/>
            <person name="Anderluh G."/>
            <person name="Asadollahi M."/>
            <person name="Askin M."/>
            <person name="Barry K."/>
            <person name="Battaglia E."/>
            <person name="Bayram O."/>
            <person name="Benocci T."/>
            <person name="Braus-Stromeyer S.A."/>
            <person name="Caldana C."/>
            <person name="Canovas D."/>
            <person name="Cerqueira G.C."/>
            <person name="Chen F."/>
            <person name="Chen W."/>
            <person name="Choi C."/>
            <person name="Clum A."/>
            <person name="Dos Santos R.A."/>
            <person name="Damasio A.R."/>
            <person name="Diallinas G."/>
            <person name="Emri T."/>
            <person name="Fekete E."/>
            <person name="Flipphi M."/>
            <person name="Freyberg S."/>
            <person name="Gallo A."/>
            <person name="Gournas C."/>
            <person name="Habgood R."/>
            <person name="Hainaut M."/>
            <person name="Harispe M.L."/>
            <person name="Henrissat B."/>
            <person name="Hilden K.S."/>
            <person name="Hope R."/>
            <person name="Hossain A."/>
            <person name="Karabika E."/>
            <person name="Karaffa L."/>
            <person name="Karanyi Z."/>
            <person name="Krasevec N."/>
            <person name="Kuo A."/>
            <person name="Kusch H."/>
            <person name="LaButti K."/>
            <person name="Lagendijk E.L."/>
            <person name="Lapidus A."/>
            <person name="Levasseur A."/>
            <person name="Lindquist E."/>
            <person name="Lipzen A."/>
            <person name="Logrieco A.F."/>
            <person name="MacCabe A."/>
            <person name="Maekelae M.R."/>
            <person name="Malavazi I."/>
            <person name="Melin P."/>
            <person name="Meyer V."/>
            <person name="Mielnichuk N."/>
            <person name="Miskei M."/>
            <person name="Molnar A.P."/>
            <person name="Mule G."/>
            <person name="Ngan C.Y."/>
            <person name="Orejas M."/>
            <person name="Orosz E."/>
            <person name="Ouedraogo J.P."/>
            <person name="Overkamp K.M."/>
            <person name="Park H.-S."/>
            <person name="Perrone G."/>
            <person name="Piumi F."/>
            <person name="Punt P.J."/>
            <person name="Ram A.F."/>
            <person name="Ramon A."/>
            <person name="Rauscher S."/>
            <person name="Record E."/>
            <person name="Riano-Pachon D.M."/>
            <person name="Robert V."/>
            <person name="Roehrig J."/>
            <person name="Ruller R."/>
            <person name="Salamov A."/>
            <person name="Salih N.S."/>
            <person name="Samson R.A."/>
            <person name="Sandor E."/>
            <person name="Sanguinetti M."/>
            <person name="Schuetze T."/>
            <person name="Sepcic K."/>
            <person name="Shelest E."/>
            <person name="Sherlock G."/>
            <person name="Sophianopoulou V."/>
            <person name="Squina F.M."/>
            <person name="Sun H."/>
            <person name="Susca A."/>
            <person name="Todd R.B."/>
            <person name="Tsang A."/>
            <person name="Unkles S.E."/>
            <person name="van de Wiele N."/>
            <person name="van Rossen-Uffink D."/>
            <person name="Oliveira J.V."/>
            <person name="Vesth T.C."/>
            <person name="Visser J."/>
            <person name="Yu J.-H."/>
            <person name="Zhou M."/>
            <person name="Andersen M.R."/>
            <person name="Archer D.B."/>
            <person name="Baker S.E."/>
            <person name="Benoit I."/>
            <person name="Brakhage A.A."/>
            <person name="Braus G.H."/>
            <person name="Fischer R."/>
            <person name="Frisvad J.C."/>
            <person name="Goldman G.H."/>
            <person name="Houbraken J."/>
            <person name="Oakley B."/>
            <person name="Pocsi I."/>
            <person name="Scazzocchio C."/>
            <person name="Seiboth B."/>
            <person name="vanKuyk P.A."/>
            <person name="Wortman J."/>
            <person name="Dyer P.S."/>
            <person name="Grigoriev I.V."/>
        </authorList>
    </citation>
    <scope>NUCLEOTIDE SEQUENCE [LARGE SCALE GENOMIC DNA]</scope>
    <source>
        <strain evidence="4">CBS 593.65</strain>
    </source>
</reference>
<feature type="non-terminal residue" evidence="3">
    <location>
        <position position="1"/>
    </location>
</feature>
<dbReference type="STRING" id="1036612.A0A1L9TQ16"/>
<evidence type="ECO:0000313" key="4">
    <source>
        <dbReference type="Proteomes" id="UP000184356"/>
    </source>
</evidence>
<gene>
    <name evidence="3" type="ORF">ASPSYDRAFT_131022</name>
</gene>
<dbReference type="PANTHER" id="PTHR35895:SF2">
    <property type="match status" value="1"/>
</dbReference>
<proteinExistence type="predicted"/>
<keyword evidence="2" id="KW-0812">Transmembrane</keyword>
<accession>A0A1L9TQ16</accession>
<name>A0A1L9TQ16_9EURO</name>
<dbReference type="GeneID" id="63756645"/>
<keyword evidence="4" id="KW-1185">Reference proteome</keyword>
<dbReference type="Pfam" id="PF12505">
    <property type="entry name" value="DUF3712"/>
    <property type="match status" value="1"/>
</dbReference>
<organism evidence="3 4">
    <name type="scientific">Aspergillus sydowii CBS 593.65</name>
    <dbReference type="NCBI Taxonomy" id="1036612"/>
    <lineage>
        <taxon>Eukaryota</taxon>
        <taxon>Fungi</taxon>
        <taxon>Dikarya</taxon>
        <taxon>Ascomycota</taxon>
        <taxon>Pezizomycotina</taxon>
        <taxon>Eurotiomycetes</taxon>
        <taxon>Eurotiomycetidae</taxon>
        <taxon>Eurotiales</taxon>
        <taxon>Aspergillaceae</taxon>
        <taxon>Aspergillus</taxon>
        <taxon>Aspergillus subgen. Nidulantes</taxon>
    </lineage>
</organism>
<dbReference type="EMBL" id="KV878584">
    <property type="protein sequence ID" value="OJJ61468.1"/>
    <property type="molecule type" value="Genomic_DNA"/>
</dbReference>
<dbReference type="VEuPathDB" id="FungiDB:ASPSYDRAFT_131022"/>
<protein>
    <submittedName>
        <fullName evidence="3">Uncharacterized protein</fullName>
    </submittedName>
</protein>
<dbReference type="AlphaFoldDB" id="A0A1L9TQ16"/>
<feature type="region of interest" description="Disordered" evidence="1">
    <location>
        <begin position="1"/>
        <end position="30"/>
    </location>
</feature>
<evidence type="ECO:0000256" key="1">
    <source>
        <dbReference type="SAM" id="MobiDB-lite"/>
    </source>
</evidence>